<feature type="transmembrane region" description="Helical" evidence="2">
    <location>
        <begin position="310"/>
        <end position="328"/>
    </location>
</feature>
<feature type="transmembrane region" description="Helical" evidence="2">
    <location>
        <begin position="335"/>
        <end position="353"/>
    </location>
</feature>
<protein>
    <recommendedName>
        <fullName evidence="4">HTH LytTR-type domain-containing protein</fullName>
    </recommendedName>
</protein>
<dbReference type="Gene3D" id="2.40.50.1020">
    <property type="entry name" value="LytTr DNA-binding domain"/>
    <property type="match status" value="1"/>
</dbReference>
<feature type="transmembrane region" description="Helical" evidence="2">
    <location>
        <begin position="359"/>
        <end position="374"/>
    </location>
</feature>
<keyword evidence="3" id="KW-0732">Signal</keyword>
<dbReference type="PANTHER" id="PTHR37299">
    <property type="entry name" value="TRANSCRIPTIONAL REGULATOR-RELATED"/>
    <property type="match status" value="1"/>
</dbReference>
<feature type="transmembrane region" description="Helical" evidence="2">
    <location>
        <begin position="194"/>
        <end position="212"/>
    </location>
</feature>
<dbReference type="PANTHER" id="PTHR37299:SF1">
    <property type="entry name" value="STAGE 0 SPORULATION PROTEIN A HOMOLOG"/>
    <property type="match status" value="1"/>
</dbReference>
<dbReference type="SMART" id="SM00850">
    <property type="entry name" value="LytTR"/>
    <property type="match status" value="1"/>
</dbReference>
<dbReference type="EMBL" id="CAMAPC010000003">
    <property type="protein sequence ID" value="CAH9052517.1"/>
    <property type="molecule type" value="Genomic_DNA"/>
</dbReference>
<keyword evidence="6" id="KW-1185">Reference proteome</keyword>
<feature type="signal peptide" evidence="3">
    <location>
        <begin position="1"/>
        <end position="24"/>
    </location>
</feature>
<feature type="domain" description="HTH LytTR-type" evidence="4">
    <location>
        <begin position="413"/>
        <end position="520"/>
    </location>
</feature>
<keyword evidence="2" id="KW-0812">Transmembrane</keyword>
<keyword evidence="1" id="KW-0902">Two-component regulatory system</keyword>
<organism evidence="5 6">
    <name type="scientific">Pseudoalteromonas holothuriae</name>
    <dbReference type="NCBI Taxonomy" id="2963714"/>
    <lineage>
        <taxon>Bacteria</taxon>
        <taxon>Pseudomonadati</taxon>
        <taxon>Pseudomonadota</taxon>
        <taxon>Gammaproteobacteria</taxon>
        <taxon>Alteromonadales</taxon>
        <taxon>Pseudoalteromonadaceae</taxon>
        <taxon>Pseudoalteromonas</taxon>
    </lineage>
</organism>
<dbReference type="PROSITE" id="PS50930">
    <property type="entry name" value="HTH_LYTTR"/>
    <property type="match status" value="1"/>
</dbReference>
<dbReference type="Proteomes" id="UP001152467">
    <property type="component" value="Unassembled WGS sequence"/>
</dbReference>
<keyword evidence="2" id="KW-0472">Membrane</keyword>
<dbReference type="Pfam" id="PF04397">
    <property type="entry name" value="LytTR"/>
    <property type="match status" value="1"/>
</dbReference>
<dbReference type="GO" id="GO:0000156">
    <property type="term" value="F:phosphorelay response regulator activity"/>
    <property type="evidence" value="ECO:0007669"/>
    <property type="project" value="InterPro"/>
</dbReference>
<evidence type="ECO:0000259" key="4">
    <source>
        <dbReference type="PROSITE" id="PS50930"/>
    </source>
</evidence>
<evidence type="ECO:0000256" key="2">
    <source>
        <dbReference type="SAM" id="Phobius"/>
    </source>
</evidence>
<sequence length="522" mass="59352">MIKFTPMYWALFMVFCGFSSFCKAQNTLIFLPYDHFATVCQFKTVYNSPPTFDSPYCKQQALREINPQLKNIWIKIEFDLPNRGKELKALNGFYISGKAASAVYLNKHFLGLNGFPGVANSHTQVSDAPTLQEKAGKMDSVFFIPYHLLRPSKNELVIHLSGHHSLITLDNPMHIFALGQYGSPKRFIQHYSEFGLILIGAFLVGVLYFLALSLGNQAVGTYRIFAALCFLATLQLGAELSRKLIDYTYQWHDIRLIAITTLSFMFGILILVYSSNKLAGKHAVHWIYSGIIVTSITLIFAPGFDNKTTMGIFNPLLFSLLQLFYYWIKNKDPNILRWLVVQLFVAITIVIDVSSFHEIAHFAIIGILVCYLFIQQASEVKNKQLQLYKEQTKLAKLEYKLEQNIQGKTPSKLEISVAGKTDYLSTSSIAYCKAARDYVELHLIDKSEKLYSGSLKQLEETLPKTFLRVHRSYLVNLDEVVSLSSNQLQEENNNELTLSNHQKVPVSRRLLPAVKNTLKHSI</sequence>
<dbReference type="RefSeq" id="WP_261625892.1">
    <property type="nucleotide sequence ID" value="NZ_CAMAPC010000003.1"/>
</dbReference>
<name>A0A9W4QTJ7_9GAMM</name>
<feature type="transmembrane region" description="Helical" evidence="2">
    <location>
        <begin position="286"/>
        <end position="304"/>
    </location>
</feature>
<reference evidence="5" key="1">
    <citation type="submission" date="2022-07" db="EMBL/GenBank/DDBJ databases">
        <authorList>
            <person name="Criscuolo A."/>
        </authorList>
    </citation>
    <scope>NUCLEOTIDE SEQUENCE</scope>
    <source>
        <strain evidence="5">CIP111854</strain>
    </source>
</reference>
<keyword evidence="2" id="KW-1133">Transmembrane helix</keyword>
<evidence type="ECO:0000313" key="5">
    <source>
        <dbReference type="EMBL" id="CAH9052517.1"/>
    </source>
</evidence>
<evidence type="ECO:0000313" key="6">
    <source>
        <dbReference type="Proteomes" id="UP001152467"/>
    </source>
</evidence>
<accession>A0A9W4QTJ7</accession>
<feature type="transmembrane region" description="Helical" evidence="2">
    <location>
        <begin position="254"/>
        <end position="274"/>
    </location>
</feature>
<gene>
    <name evidence="5" type="ORF">PSECIP111854_00985</name>
</gene>
<dbReference type="AlphaFoldDB" id="A0A9W4QTJ7"/>
<dbReference type="InterPro" id="IPR007492">
    <property type="entry name" value="LytTR_DNA-bd_dom"/>
</dbReference>
<dbReference type="InterPro" id="IPR046947">
    <property type="entry name" value="LytR-like"/>
</dbReference>
<feature type="chain" id="PRO_5040767711" description="HTH LytTR-type domain-containing protein" evidence="3">
    <location>
        <begin position="25"/>
        <end position="522"/>
    </location>
</feature>
<evidence type="ECO:0000256" key="3">
    <source>
        <dbReference type="SAM" id="SignalP"/>
    </source>
</evidence>
<comment type="caution">
    <text evidence="5">The sequence shown here is derived from an EMBL/GenBank/DDBJ whole genome shotgun (WGS) entry which is preliminary data.</text>
</comment>
<dbReference type="GO" id="GO:0003677">
    <property type="term" value="F:DNA binding"/>
    <property type="evidence" value="ECO:0007669"/>
    <property type="project" value="InterPro"/>
</dbReference>
<feature type="transmembrane region" description="Helical" evidence="2">
    <location>
        <begin position="224"/>
        <end position="242"/>
    </location>
</feature>
<evidence type="ECO:0000256" key="1">
    <source>
        <dbReference type="ARBA" id="ARBA00023012"/>
    </source>
</evidence>
<proteinExistence type="predicted"/>